<organism evidence="3 4">
    <name type="scientific">Deinococcus aquaticus</name>
    <dbReference type="NCBI Taxonomy" id="328692"/>
    <lineage>
        <taxon>Bacteria</taxon>
        <taxon>Thermotogati</taxon>
        <taxon>Deinococcota</taxon>
        <taxon>Deinococci</taxon>
        <taxon>Deinococcales</taxon>
        <taxon>Deinococcaceae</taxon>
        <taxon>Deinococcus</taxon>
    </lineage>
</organism>
<proteinExistence type="predicted"/>
<reference evidence="3 4" key="1">
    <citation type="submission" date="2022-12" db="EMBL/GenBank/DDBJ databases">
        <title>Genome Sequence of Deinococcus aquaticus Type Strain PB314.</title>
        <authorList>
            <person name="Albert C."/>
            <person name="Hill J."/>
            <person name="Boren L."/>
            <person name="Scholz-Ng S."/>
            <person name="Fatema N."/>
            <person name="Grosso R."/>
            <person name="Soboslay E."/>
            <person name="Tuohy J."/>
        </authorList>
    </citation>
    <scope>NUCLEOTIDE SEQUENCE [LARGE SCALE GENOMIC DNA]</scope>
    <source>
        <strain evidence="3 4">PB-314</strain>
        <plasmid evidence="3 4">pDATS03</plasmid>
    </source>
</reference>
<feature type="compositionally biased region" description="Polar residues" evidence="1">
    <location>
        <begin position="808"/>
        <end position="821"/>
    </location>
</feature>
<dbReference type="Pfam" id="PF13699">
    <property type="entry name" value="eCIS_core"/>
    <property type="match status" value="1"/>
</dbReference>
<evidence type="ECO:0000259" key="2">
    <source>
        <dbReference type="Pfam" id="PF13699"/>
    </source>
</evidence>
<feature type="region of interest" description="Disordered" evidence="1">
    <location>
        <begin position="517"/>
        <end position="553"/>
    </location>
</feature>
<dbReference type="InterPro" id="IPR025295">
    <property type="entry name" value="eCIS_core_dom"/>
</dbReference>
<protein>
    <submittedName>
        <fullName evidence="3">DUF4157 domain-containing protein</fullName>
    </submittedName>
</protein>
<gene>
    <name evidence="3" type="ORF">M8445_18255</name>
</gene>
<keyword evidence="4" id="KW-1185">Reference proteome</keyword>
<dbReference type="Pfam" id="PF14412">
    <property type="entry name" value="AHH"/>
    <property type="match status" value="1"/>
</dbReference>
<feature type="compositionally biased region" description="Polar residues" evidence="1">
    <location>
        <begin position="536"/>
        <end position="553"/>
    </location>
</feature>
<feature type="domain" description="eCIS core" evidence="2">
    <location>
        <begin position="2"/>
        <end position="73"/>
    </location>
</feature>
<accession>A0ABY7V6M5</accession>
<dbReference type="RefSeq" id="WP_273991520.1">
    <property type="nucleotide sequence ID" value="NZ_BAABQT010000024.1"/>
</dbReference>
<evidence type="ECO:0000313" key="4">
    <source>
        <dbReference type="Proteomes" id="UP001217044"/>
    </source>
</evidence>
<dbReference type="Proteomes" id="UP001217044">
    <property type="component" value="Plasmid pDATS03"/>
</dbReference>
<sequence>MQRHLEQGLNHDLSRVRIHDDAEADKLAKGVNAIAFTTGTDIFFQSGQFQPNTQSGLELLAHEVTHTVQQSQGRVGGGIDPDAGLEAEARQMGHRLSRSNGNIQRSAAPWAPLTSGRRSLALQRAATSRSQPLSTTIDTIATPKPGINRVGFVKNTDGANIRTAPAELPGSSSLTTPALPPGTKVFISGTHPQKPEWIYVTATTGGRMVRGYVQALRVTTNLPEPSATLYFVKKDQETLRPLASSIYHQDVQPGRDLRFYEQTVLYLSQKAGLKGAKWGAATVRRTNGSSVAESSVLLVKDQFVWLPSPAFANTLAGKVPSGSITGGAVAQASATSRRLQDVLASISQSPQHLGKIGKEYRDGIVAHLPQIIGITAAFMAAEGLSVLLAATPTGIGQLAAAAIQMGLGAWGAYGAAQAVDAALPHANAWLKTAWNANGNPTLIAQASENFLYMVVQLALAALALLGARGNINKGLKLAENVRITPPGLEMAVAVSPNGQAIPVPVFRPGSITTVGQATVRPGTGSLTAATGRVRPQESSPSPQNELESALTNKNLTDQQLEELLKKTKNWQEIEEFIGREADTSRKIPGYKWRVQNRGKPNERLELVRDDAQSGNYAPLTVTKDGVVVLKAGGSNRISVYSRYRRNFLDYAAEQAKAQGKDGAATRQAAERLLSKTAADGRPLYQLHHMISDNVAQAHPLVRAALKKVRGYTVDRGPNMYALPRQLRPGEPYIHNGSHPKYDAWVSRELDAAMNDLIRQKKLPLDQIKAADLDAALRKVENRIRQRLDDRALPNDVWEELERGGKKLSQVSPQQEQQTRYA</sequence>
<dbReference type="EMBL" id="CP115168">
    <property type="protein sequence ID" value="WDA60775.1"/>
    <property type="molecule type" value="Genomic_DNA"/>
</dbReference>
<feature type="region of interest" description="Disordered" evidence="1">
    <location>
        <begin position="801"/>
        <end position="821"/>
    </location>
</feature>
<evidence type="ECO:0000256" key="1">
    <source>
        <dbReference type="SAM" id="MobiDB-lite"/>
    </source>
</evidence>
<dbReference type="InterPro" id="IPR032871">
    <property type="entry name" value="AHH_dom_containing"/>
</dbReference>
<geneLocation type="plasmid" evidence="3 4">
    <name>pDATS03</name>
</geneLocation>
<name>A0ABY7V6M5_9DEIO</name>
<evidence type="ECO:0000313" key="3">
    <source>
        <dbReference type="EMBL" id="WDA60775.1"/>
    </source>
</evidence>
<keyword evidence="3" id="KW-0614">Plasmid</keyword>